<dbReference type="Gene3D" id="2.40.160.50">
    <property type="entry name" value="membrane protein fhac: a member of the omp85/tpsb transporter family"/>
    <property type="match status" value="1"/>
</dbReference>
<organism evidence="2 3">
    <name type="scientific">Actinobacillus indolicus</name>
    <dbReference type="NCBI Taxonomy" id="51049"/>
    <lineage>
        <taxon>Bacteria</taxon>
        <taxon>Pseudomonadati</taxon>
        <taxon>Pseudomonadota</taxon>
        <taxon>Gammaproteobacteria</taxon>
        <taxon>Pasteurellales</taxon>
        <taxon>Pasteurellaceae</taxon>
        <taxon>Actinobacillus</taxon>
    </lineage>
</organism>
<dbReference type="KEGG" id="aio:EXH44_09445"/>
<accession>A0A4P7CHB1</accession>
<evidence type="ECO:0000313" key="2">
    <source>
        <dbReference type="EMBL" id="QBQ64428.1"/>
    </source>
</evidence>
<dbReference type="InterPro" id="IPR051544">
    <property type="entry name" value="TPS_OM_transporter"/>
</dbReference>
<dbReference type="EMBL" id="CP038145">
    <property type="protein sequence ID" value="QBQ64428.1"/>
    <property type="molecule type" value="Genomic_DNA"/>
</dbReference>
<evidence type="ECO:0000313" key="3">
    <source>
        <dbReference type="Proteomes" id="UP000294444"/>
    </source>
</evidence>
<dbReference type="GO" id="GO:0098046">
    <property type="term" value="C:type V protein secretion system complex"/>
    <property type="evidence" value="ECO:0007669"/>
    <property type="project" value="TreeGrafter"/>
</dbReference>
<dbReference type="AlphaFoldDB" id="A0A4P7CHB1"/>
<sequence>MKKYYAFLSLFLSGYVFSNEIGMYKGIHLIGDVGNIIIDDESISKELCCNSEIDMLVKHIEYLINVNNINKYSVAPRVLLNDKVILEVIELYKNKKIYYKGTADYSDQNIEASLPSLKENKFHEDGRQWFEQRELNMAQENPLKVTLMHYELEPETKSSTLTVYSHAPYGKRYNYIAVDNYGSRHLNYGRFSLGHINANLSGNDDVLTFNALSSFKRPEDSYAFNLSYLYPFYKQHQTLGMNLSYSHTDSDEKNGLLNGLDRKTAQGNLLQIGLNWSYYLPTLDIGIKDQLKFNAGYLYRYYDQRSRIEANQGALALDNNFRVGLAGVNIGLSGEIKPTLSSTVLFNVNQAYYSDQIPGSNKTDDLSKFGYERNYNLTSYSLSYSQDIKNWNIKTSLEGQYSANKIPSLDYHSIASVYSVRGFRYSGLSSDKSIIWRSEITTPEYSNLNLKNYIFYDWGKFSYNDSNRQDGIVSSIGLGLKVTPVKGLNFDLFVARRLYNAKLDSLDNGKMSDKVSFWGKMSYGF</sequence>
<dbReference type="Proteomes" id="UP000294444">
    <property type="component" value="Chromosome"/>
</dbReference>
<reference evidence="2 3" key="1">
    <citation type="submission" date="2019-03" db="EMBL/GenBank/DDBJ databases">
        <authorList>
            <person name="Che Y."/>
            <person name="Zhou L."/>
        </authorList>
    </citation>
    <scope>NUCLEOTIDE SEQUENCE [LARGE SCALE GENOMIC DNA]</scope>
    <source>
        <strain evidence="2 3">AIFJ1607</strain>
    </source>
</reference>
<dbReference type="GO" id="GO:0046819">
    <property type="term" value="P:protein secretion by the type V secretion system"/>
    <property type="evidence" value="ECO:0007669"/>
    <property type="project" value="TreeGrafter"/>
</dbReference>
<name>A0A4P7CHB1_9PAST</name>
<keyword evidence="3" id="KW-1185">Reference proteome</keyword>
<gene>
    <name evidence="2" type="ORF">EXH44_09445</name>
</gene>
<dbReference type="RefSeq" id="WP_162857244.1">
    <property type="nucleotide sequence ID" value="NZ_CP038145.1"/>
</dbReference>
<feature type="domain" description="Haemolysin activator HlyB C-terminal" evidence="1">
    <location>
        <begin position="176"/>
        <end position="481"/>
    </location>
</feature>
<protein>
    <submittedName>
        <fullName evidence="2">ShlB/FhaC/HecB family hemolysin secretion/activation protein</fullName>
    </submittedName>
</protein>
<dbReference type="GO" id="GO:0008320">
    <property type="term" value="F:protein transmembrane transporter activity"/>
    <property type="evidence" value="ECO:0007669"/>
    <property type="project" value="TreeGrafter"/>
</dbReference>
<evidence type="ECO:0000259" key="1">
    <source>
        <dbReference type="Pfam" id="PF03865"/>
    </source>
</evidence>
<dbReference type="Pfam" id="PF03865">
    <property type="entry name" value="ShlB"/>
    <property type="match status" value="1"/>
</dbReference>
<dbReference type="PANTHER" id="PTHR34597">
    <property type="entry name" value="SLR1661 PROTEIN"/>
    <property type="match status" value="1"/>
</dbReference>
<dbReference type="InterPro" id="IPR005565">
    <property type="entry name" value="Hemolysn_activator_HlyB_C"/>
</dbReference>
<proteinExistence type="predicted"/>
<dbReference type="PANTHER" id="PTHR34597:SF3">
    <property type="entry name" value="OUTER MEMBRANE TRANSPORTER CDIB"/>
    <property type="match status" value="1"/>
</dbReference>